<evidence type="ECO:0000313" key="3">
    <source>
        <dbReference type="Proteomes" id="UP000649345"/>
    </source>
</evidence>
<keyword evidence="3" id="KW-1185">Reference proteome</keyword>
<evidence type="ECO:0000313" key="2">
    <source>
        <dbReference type="EMBL" id="MBC5658713.1"/>
    </source>
</evidence>
<gene>
    <name evidence="2" type="ORF">H8S44_02855</name>
</gene>
<dbReference type="Gene3D" id="3.40.50.720">
    <property type="entry name" value="NAD(P)-binding Rossmann-like Domain"/>
    <property type="match status" value="1"/>
</dbReference>
<proteinExistence type="predicted"/>
<organism evidence="2 3">
    <name type="scientific">Anaerosacchariphilus hominis</name>
    <dbReference type="NCBI Taxonomy" id="2763017"/>
    <lineage>
        <taxon>Bacteria</taxon>
        <taxon>Bacillati</taxon>
        <taxon>Bacillota</taxon>
        <taxon>Clostridia</taxon>
        <taxon>Lachnospirales</taxon>
        <taxon>Lachnospiraceae</taxon>
        <taxon>Anaerosacchariphilus</taxon>
    </lineage>
</organism>
<dbReference type="PANTHER" id="PTHR43245:SF58">
    <property type="entry name" value="BLL5923 PROTEIN"/>
    <property type="match status" value="1"/>
</dbReference>
<comment type="caution">
    <text evidence="2">The sequence shown here is derived from an EMBL/GenBank/DDBJ whole genome shotgun (WGS) entry which is preliminary data.</text>
</comment>
<feature type="domain" description="NAD-dependent epimerase/dehydratase" evidence="1">
    <location>
        <begin position="19"/>
        <end position="208"/>
    </location>
</feature>
<sequence>MKRVLITGANSYIGTSFEKWVREHDRSMEIETVDMKGQSWKEKSFQGYDSIFHVAGIAHADVGKVTEEQKKLYYQVNSELTIECAKKAKAEGVRQFVFMSSIIVYGESAGIGKKRVITRQTPFSPANFYGDSKVKAEEGLQKLSDEKFKVVILRPPMIYGKGSKGNYSVLAKMARKLPVFPEVKNERSMLHIENLCEFVRLMIQNEESGIFFPQNQDYVQTSHMVQLIGSAYGKNIHLTKIFNPALRILGKTSGKAGNMINKAFGNLVYEKEMSEYKENYRINGLEESVKKTESIEA</sequence>
<accession>A0A923LA42</accession>
<reference evidence="2" key="1">
    <citation type="submission" date="2020-08" db="EMBL/GenBank/DDBJ databases">
        <title>Genome public.</title>
        <authorList>
            <person name="Liu C."/>
            <person name="Sun Q."/>
        </authorList>
    </citation>
    <scope>NUCLEOTIDE SEQUENCE</scope>
    <source>
        <strain evidence="2">NSJ-68</strain>
    </source>
</reference>
<dbReference type="Proteomes" id="UP000649345">
    <property type="component" value="Unassembled WGS sequence"/>
</dbReference>
<dbReference type="AlphaFoldDB" id="A0A923LA42"/>
<dbReference type="InterPro" id="IPR050177">
    <property type="entry name" value="Lipid_A_modif_metabolic_enz"/>
</dbReference>
<dbReference type="InterPro" id="IPR036291">
    <property type="entry name" value="NAD(P)-bd_dom_sf"/>
</dbReference>
<protein>
    <submittedName>
        <fullName evidence="2">NAD-dependent epimerase/dehydratase family protein</fullName>
    </submittedName>
</protein>
<dbReference type="Pfam" id="PF01370">
    <property type="entry name" value="Epimerase"/>
    <property type="match status" value="1"/>
</dbReference>
<dbReference type="RefSeq" id="WP_186873347.1">
    <property type="nucleotide sequence ID" value="NZ_JACOOR010000002.1"/>
</dbReference>
<dbReference type="InterPro" id="IPR001509">
    <property type="entry name" value="Epimerase_deHydtase"/>
</dbReference>
<evidence type="ECO:0000259" key="1">
    <source>
        <dbReference type="Pfam" id="PF01370"/>
    </source>
</evidence>
<dbReference type="SUPFAM" id="SSF51735">
    <property type="entry name" value="NAD(P)-binding Rossmann-fold domains"/>
    <property type="match status" value="1"/>
</dbReference>
<dbReference type="PANTHER" id="PTHR43245">
    <property type="entry name" value="BIFUNCTIONAL POLYMYXIN RESISTANCE PROTEIN ARNA"/>
    <property type="match status" value="1"/>
</dbReference>
<name>A0A923LA42_9FIRM</name>
<dbReference type="EMBL" id="JACOOR010000002">
    <property type="protein sequence ID" value="MBC5658713.1"/>
    <property type="molecule type" value="Genomic_DNA"/>
</dbReference>